<dbReference type="AlphaFoldDB" id="A0A8H3W1G4"/>
<feature type="domain" description="Amidase" evidence="2">
    <location>
        <begin position="204"/>
        <end position="361"/>
    </location>
</feature>
<protein>
    <submittedName>
        <fullName evidence="3">Glutamyl-tRNA(Gln) amidotransferase</fullName>
    </submittedName>
</protein>
<gene>
    <name evidence="3" type="ORF">GQ607_015358</name>
</gene>
<keyword evidence="1" id="KW-0732">Signal</keyword>
<dbReference type="Pfam" id="PF05141">
    <property type="entry name" value="DIT1_PvcA"/>
    <property type="match status" value="2"/>
</dbReference>
<dbReference type="InterPro" id="IPR007817">
    <property type="entry name" value="Isocyanide_synthase_DIT1"/>
</dbReference>
<feature type="chain" id="PRO_5034500244" evidence="1">
    <location>
        <begin position="22"/>
        <end position="1247"/>
    </location>
</feature>
<dbReference type="InterPro" id="IPR023631">
    <property type="entry name" value="Amidase_dom"/>
</dbReference>
<dbReference type="SUPFAM" id="SSF75304">
    <property type="entry name" value="Amidase signature (AS) enzymes"/>
    <property type="match status" value="1"/>
</dbReference>
<organism evidence="3 4">
    <name type="scientific">Colletotrichum asianum</name>
    <dbReference type="NCBI Taxonomy" id="702518"/>
    <lineage>
        <taxon>Eukaryota</taxon>
        <taxon>Fungi</taxon>
        <taxon>Dikarya</taxon>
        <taxon>Ascomycota</taxon>
        <taxon>Pezizomycotina</taxon>
        <taxon>Sordariomycetes</taxon>
        <taxon>Hypocreomycetidae</taxon>
        <taxon>Glomerellales</taxon>
        <taxon>Glomerellaceae</taxon>
        <taxon>Colletotrichum</taxon>
        <taxon>Colletotrichum gloeosporioides species complex</taxon>
    </lineage>
</organism>
<dbReference type="EMBL" id="WOWK01000131">
    <property type="protein sequence ID" value="KAF0317406.1"/>
    <property type="molecule type" value="Genomic_DNA"/>
</dbReference>
<dbReference type="Pfam" id="PF01425">
    <property type="entry name" value="Amidase"/>
    <property type="match status" value="1"/>
</dbReference>
<evidence type="ECO:0000256" key="1">
    <source>
        <dbReference type="SAM" id="SignalP"/>
    </source>
</evidence>
<dbReference type="InterPro" id="IPR036928">
    <property type="entry name" value="AS_sf"/>
</dbReference>
<evidence type="ECO:0000259" key="2">
    <source>
        <dbReference type="Pfam" id="PF01425"/>
    </source>
</evidence>
<name>A0A8H3W1G4_9PEZI</name>
<comment type="caution">
    <text evidence="3">The sequence shown here is derived from an EMBL/GenBank/DDBJ whole genome shotgun (WGS) entry which is preliminary data.</text>
</comment>
<evidence type="ECO:0000313" key="4">
    <source>
        <dbReference type="Proteomes" id="UP000434172"/>
    </source>
</evidence>
<evidence type="ECO:0000313" key="3">
    <source>
        <dbReference type="EMBL" id="KAF0317406.1"/>
    </source>
</evidence>
<dbReference type="PANTHER" id="PTHR37285:SF5">
    <property type="entry name" value="SPORE WALL MATURATION PROTEIN DIT1"/>
    <property type="match status" value="1"/>
</dbReference>
<sequence>MFRRLSFFIIVVSLGHVAGSALQLAGTTAFLGGNTYWIEPQAVGNLPKDIVAKAFYNQTDAVGGFVPLSVVHSTNLTVGALENGFARFQAQDDVWNQEFSSVIYSQTVDDGEDKGVSVKQEDGWTIVIDQLRNETQRIAEGPYFLSLEGTVHRVFRLYSDSQAAFSETIYTDVNGKHSVLPAGLPGEGPAIAVPSRLYYKPTLEKPLAGVRLGVKDIYDIAGIKTGNGNRAWYNLLPPANQTAPAVQSLIDAGAVVIGKVKTAQFANGEFANADWIDYHSPFNPRGDGYQDPNFSSAGAGASIASYEWLDIALGSDTGGSIRGPARVQGLYELRPSHRAASLGHTLPLAPEFDTAGLIARDPALLREASAQLYRVSVYSSSEFPKSLLVESYPDGLSHETAAALDRFLDGLRDFLGIQTITQFNVTKLWLDSRPPAAPDTLNGLLNTTYATLISRRQTELVQDPFYADYSRLHDGRLPFVNPVPLARWAYGDSLPESTAEDAVRNMTLFKDWFQGVVLKADNRTCSSSIIAYASPPVTQYRNVYRSPPTIPFGFATSYLSVFAGVPDLVIPVGQTPYNSSITKHVENLPVTVNLIAAAGCENMLLSLVTELAGLEVESILDVLRQFSQHEAQPATNERPAYEAVVANRLREFDEAGEPISLLLPAFPWKNPNTDKVLGPSPDLGEELGLARLNHLCKEVGKIYPRGARLILVADGPVYNDLLGIPDADYFDYGVQLRELARREGFSHIQFVRLVDVLGLGNGDDMSKDEHLAAADTCRREMEQRFLGSDLSVPGEVRAHPDTALTYQKYVRSAREDLRWGPEVEPDIISDAAKYAAETERIAERMTQRLIAYERALEHKFPQVIRLSIHRSTGKNKISIPLIPQPGGFGLTPWHSTLLVTADGEFRTELSKDLQDTQKYEIVKHDGQPYFVREKHLDFDWPSHVTIHHKYGGLIVLENTSGIESDKLLTHELELKLANLTGVTDDDLWEYGVTLRKMVGSKGYRCIEFVRIMNLLGLHNDFTITKERFISLLEPSRQELMRRYVDPDFDANLCIKTDPDYKMTFDGYAKFLKKDLAYGPIRNSAISGKKYKAKVHETAKAMIARGVAFAELIREKLPEHVRLSIHPSTGLTKISMPLIPQSDTFSMTPWHCAVAVDVEGNFRTGHLPTWRDTHELVYRNGLPYFFRERSTLYSWDAEVDFEHVYGGGIVIHTVGGAEQTKASLSVSDQKKAASLAVLQGRILFRGFV</sequence>
<accession>A0A8H3W1G4</accession>
<dbReference type="PANTHER" id="PTHR37285">
    <property type="entry name" value="SPORE WALL MATURATION PROTEIN DIT1"/>
    <property type="match status" value="1"/>
</dbReference>
<dbReference type="GO" id="GO:0016740">
    <property type="term" value="F:transferase activity"/>
    <property type="evidence" value="ECO:0007669"/>
    <property type="project" value="UniProtKB-KW"/>
</dbReference>
<dbReference type="OrthoDB" id="5423360at2759"/>
<keyword evidence="3" id="KW-0808">Transferase</keyword>
<dbReference type="Proteomes" id="UP000434172">
    <property type="component" value="Unassembled WGS sequence"/>
</dbReference>
<dbReference type="Gene3D" id="3.90.1300.10">
    <property type="entry name" value="Amidase signature (AS) domain"/>
    <property type="match status" value="1"/>
</dbReference>
<keyword evidence="4" id="KW-1185">Reference proteome</keyword>
<proteinExistence type="predicted"/>
<feature type="signal peptide" evidence="1">
    <location>
        <begin position="1"/>
        <end position="21"/>
    </location>
</feature>
<reference evidence="3 4" key="1">
    <citation type="submission" date="2019-12" db="EMBL/GenBank/DDBJ databases">
        <title>A genome sequence resource for the geographically widespread anthracnose pathogen Colletotrichum asianum.</title>
        <authorList>
            <person name="Meng Y."/>
        </authorList>
    </citation>
    <scope>NUCLEOTIDE SEQUENCE [LARGE SCALE GENOMIC DNA]</scope>
    <source>
        <strain evidence="3 4">ICMP 18580</strain>
    </source>
</reference>